<dbReference type="Proteomes" id="UP000299102">
    <property type="component" value="Unassembled WGS sequence"/>
</dbReference>
<organism evidence="2 3">
    <name type="scientific">Eumeta variegata</name>
    <name type="common">Bagworm moth</name>
    <name type="synonym">Eumeta japonica</name>
    <dbReference type="NCBI Taxonomy" id="151549"/>
    <lineage>
        <taxon>Eukaryota</taxon>
        <taxon>Metazoa</taxon>
        <taxon>Ecdysozoa</taxon>
        <taxon>Arthropoda</taxon>
        <taxon>Hexapoda</taxon>
        <taxon>Insecta</taxon>
        <taxon>Pterygota</taxon>
        <taxon>Neoptera</taxon>
        <taxon>Endopterygota</taxon>
        <taxon>Lepidoptera</taxon>
        <taxon>Glossata</taxon>
        <taxon>Ditrysia</taxon>
        <taxon>Tineoidea</taxon>
        <taxon>Psychidae</taxon>
        <taxon>Oiketicinae</taxon>
        <taxon>Eumeta</taxon>
    </lineage>
</organism>
<proteinExistence type="predicted"/>
<comment type="caution">
    <text evidence="2">The sequence shown here is derived from an EMBL/GenBank/DDBJ whole genome shotgun (WGS) entry which is preliminary data.</text>
</comment>
<sequence>MNACRSDIGGTKTEQLSAVVRPGWPTPKKEKPAKCEQHSPQGSDRSGTHFVYTQISSVYLRRFKTYSSMTGGRRNSRALVTGSRWHPSVSESPGRPFSLCHSCALSITSTSHQCPITTQNTDNALLWSCKSLERPASAARKSYKYPRNIPNGFINATESRAFLIQYHLCIVCAELSSVLMEAIVCIVFD</sequence>
<dbReference type="AlphaFoldDB" id="A0A4C1XPL5"/>
<dbReference type="EMBL" id="BGZK01000914">
    <property type="protein sequence ID" value="GBP64942.1"/>
    <property type="molecule type" value="Genomic_DNA"/>
</dbReference>
<name>A0A4C1XPL5_EUMVA</name>
<feature type="compositionally biased region" description="Polar residues" evidence="1">
    <location>
        <begin position="38"/>
        <end position="47"/>
    </location>
</feature>
<feature type="region of interest" description="Disordered" evidence="1">
    <location>
        <begin position="1"/>
        <end position="47"/>
    </location>
</feature>
<keyword evidence="3" id="KW-1185">Reference proteome</keyword>
<feature type="compositionally biased region" description="Basic and acidic residues" evidence="1">
    <location>
        <begin position="27"/>
        <end position="37"/>
    </location>
</feature>
<evidence type="ECO:0000256" key="1">
    <source>
        <dbReference type="SAM" id="MobiDB-lite"/>
    </source>
</evidence>
<evidence type="ECO:0000313" key="3">
    <source>
        <dbReference type="Proteomes" id="UP000299102"/>
    </source>
</evidence>
<evidence type="ECO:0000313" key="2">
    <source>
        <dbReference type="EMBL" id="GBP64942.1"/>
    </source>
</evidence>
<protein>
    <submittedName>
        <fullName evidence="2">Uncharacterized protein</fullName>
    </submittedName>
</protein>
<reference evidence="2 3" key="1">
    <citation type="journal article" date="2019" name="Commun. Biol.">
        <title>The bagworm genome reveals a unique fibroin gene that provides high tensile strength.</title>
        <authorList>
            <person name="Kono N."/>
            <person name="Nakamura H."/>
            <person name="Ohtoshi R."/>
            <person name="Tomita M."/>
            <person name="Numata K."/>
            <person name="Arakawa K."/>
        </authorList>
    </citation>
    <scope>NUCLEOTIDE SEQUENCE [LARGE SCALE GENOMIC DNA]</scope>
</reference>
<gene>
    <name evidence="2" type="ORF">EVAR_41357_1</name>
</gene>
<accession>A0A4C1XPL5</accession>